<reference evidence="3" key="1">
    <citation type="submission" date="2020-04" db="EMBL/GenBank/DDBJ databases">
        <authorList>
            <person name="Alioto T."/>
            <person name="Alioto T."/>
            <person name="Gomez Garrido J."/>
        </authorList>
    </citation>
    <scope>NUCLEOTIDE SEQUENCE</scope>
    <source>
        <strain evidence="3">A484AB</strain>
    </source>
</reference>
<dbReference type="InterPro" id="IPR043502">
    <property type="entry name" value="DNA/RNA_pol_sf"/>
</dbReference>
<dbReference type="EMBL" id="CACRXK020024181">
    <property type="protein sequence ID" value="CAB4038411.1"/>
    <property type="molecule type" value="Genomic_DNA"/>
</dbReference>
<dbReference type="Gene3D" id="3.10.10.10">
    <property type="entry name" value="HIV Type 1 Reverse Transcriptase, subunit A, domain 1"/>
    <property type="match status" value="1"/>
</dbReference>
<organism evidence="3 4">
    <name type="scientific">Paramuricea clavata</name>
    <name type="common">Red gorgonian</name>
    <name type="synonym">Violescent sea-whip</name>
    <dbReference type="NCBI Taxonomy" id="317549"/>
    <lineage>
        <taxon>Eukaryota</taxon>
        <taxon>Metazoa</taxon>
        <taxon>Cnidaria</taxon>
        <taxon>Anthozoa</taxon>
        <taxon>Octocorallia</taxon>
        <taxon>Malacalcyonacea</taxon>
        <taxon>Plexauridae</taxon>
        <taxon>Paramuricea</taxon>
    </lineage>
</organism>
<gene>
    <name evidence="3" type="ORF">PACLA_8A013806</name>
</gene>
<keyword evidence="4" id="KW-1185">Reference proteome</keyword>
<comment type="caution">
    <text evidence="3">The sequence shown here is derived from an EMBL/GenBank/DDBJ whole genome shotgun (WGS) entry which is preliminary data.</text>
</comment>
<dbReference type="OrthoDB" id="5969298at2759"/>
<protein>
    <recommendedName>
        <fullName evidence="2">Reverse transcriptase domain-containing protein</fullName>
    </recommendedName>
</protein>
<sequence length="286" mass="32890">MDSDPGSKLTTTKNEQPSRRRLFNVSKKLAKDENLKQEYEKIIDDQLASGVIEKVPDEPSGERVYYMPHKPVVRQDASTTKTNLLLADIQKAFLQIAIKEEDRDAFRFLFERDEKEEHFRFARVPFGVEASPFLLGATLEYHYDQQSPELEETMTALRENTYVDNIMQTGNNIDKLEKFKKEMGVTNIAGLEDENMPNPSKILGHVWDKREDTLEIQPPAVPETEPVTKRSILSQLGKVYDPLGIISPTMAEGKHIYREACEEKKGWNAEVSPELKKQWHKIGRNN</sequence>
<dbReference type="Proteomes" id="UP001152795">
    <property type="component" value="Unassembled WGS sequence"/>
</dbReference>
<dbReference type="SUPFAM" id="SSF56672">
    <property type="entry name" value="DNA/RNA polymerases"/>
    <property type="match status" value="1"/>
</dbReference>
<dbReference type="AlphaFoldDB" id="A0A7D9JZ73"/>
<feature type="domain" description="Reverse transcriptase" evidence="2">
    <location>
        <begin position="74"/>
        <end position="183"/>
    </location>
</feature>
<dbReference type="InterPro" id="IPR000477">
    <property type="entry name" value="RT_dom"/>
</dbReference>
<accession>A0A7D9JZ73</accession>
<dbReference type="InterPro" id="IPR008042">
    <property type="entry name" value="Retrotrans_Pao"/>
</dbReference>
<evidence type="ECO:0000259" key="2">
    <source>
        <dbReference type="Pfam" id="PF00078"/>
    </source>
</evidence>
<proteinExistence type="predicted"/>
<evidence type="ECO:0000313" key="4">
    <source>
        <dbReference type="Proteomes" id="UP001152795"/>
    </source>
</evidence>
<dbReference type="Pfam" id="PF00078">
    <property type="entry name" value="RVT_1"/>
    <property type="match status" value="1"/>
</dbReference>
<dbReference type="PANTHER" id="PTHR47331">
    <property type="entry name" value="PHD-TYPE DOMAIN-CONTAINING PROTEIN"/>
    <property type="match status" value="1"/>
</dbReference>
<name>A0A7D9JZ73_PARCT</name>
<feature type="region of interest" description="Disordered" evidence="1">
    <location>
        <begin position="1"/>
        <end position="23"/>
    </location>
</feature>
<dbReference type="Pfam" id="PF05380">
    <property type="entry name" value="Peptidase_A17"/>
    <property type="match status" value="1"/>
</dbReference>
<evidence type="ECO:0000313" key="3">
    <source>
        <dbReference type="EMBL" id="CAB4038411.1"/>
    </source>
</evidence>
<evidence type="ECO:0000256" key="1">
    <source>
        <dbReference type="SAM" id="MobiDB-lite"/>
    </source>
</evidence>